<keyword evidence="3" id="KW-0238">DNA-binding</keyword>
<dbReference type="PANTHER" id="PTHR46797:SF23">
    <property type="entry name" value="HTH-TYPE TRANSCRIPTIONAL REGULATOR SUTR"/>
    <property type="match status" value="1"/>
</dbReference>
<comment type="similarity">
    <text evidence="1">Belongs to the short-chain fatty acyl-CoA assimilation regulator (ScfR) family.</text>
</comment>
<reference evidence="7 8" key="2">
    <citation type="journal article" date="2014" name="FEMS Microbiol. Lett.">
        <title>Draft genomic DNA sequence of the facultatively methylotrophic bacterium Acidomonas methanolica type strain MB58.</title>
        <authorList>
            <person name="Higashiura N."/>
            <person name="Hadano H."/>
            <person name="Hirakawa H."/>
            <person name="Matsutani M."/>
            <person name="Takabe S."/>
            <person name="Matsushita K."/>
            <person name="Azuma Y."/>
        </authorList>
    </citation>
    <scope>NUCLEOTIDE SEQUENCE [LARGE SCALE GENOMIC DNA]</scope>
    <source>
        <strain evidence="7 8">MB58</strain>
    </source>
</reference>
<dbReference type="EMBL" id="BAND01000136">
    <property type="protein sequence ID" value="GAJ30454.1"/>
    <property type="molecule type" value="Genomic_DNA"/>
</dbReference>
<dbReference type="Pfam" id="PF09856">
    <property type="entry name" value="ScfRs"/>
    <property type="match status" value="1"/>
</dbReference>
<keyword evidence="4" id="KW-0804">Transcription</keyword>
<evidence type="ECO:0000256" key="3">
    <source>
        <dbReference type="ARBA" id="ARBA00023125"/>
    </source>
</evidence>
<evidence type="ECO:0000313" key="8">
    <source>
        <dbReference type="Proteomes" id="UP000019760"/>
    </source>
</evidence>
<dbReference type="InterPro" id="IPR026281">
    <property type="entry name" value="HTH_RamB"/>
</dbReference>
<dbReference type="OrthoDB" id="1123084at2"/>
<sequence>MTVAHKKIFSGARIARLRGDHGMTQAALARRLGLSVSYFNQIERDQRPLPPRLLGELCAIFDVGADFFDDMEENRGIQALREILTDRVFSGESVPFAALQAAMRVAPALCSEFVHLYRAYLSTQERGVIQSSDAMHSRAPATGAAQEEPYEAVASWVQAHHNYFDTLDRMAEAQYHALGLGEGGMAARLSRHLRDRHNFRVAMDAEMTKSGDTWRIDRKSRTIWLPDGERYSRTCFRLAQAIGEAECHAAFERILRHSPLRDTGAATLGRLFLMNYYAGALILPYGIFRDAALAMRHDIERLRRVFGASFEQVCHRLSTLQRPGAEGVPFYFMKIDIAGNILKSYSANSFFPSRFGGPCPLWSVFRAFQMPAQVQVQLARMDDHKNYLSIARQVGRSSTSSFDQPRQTAVMLGCSIEHARDLVYSVGLDLAEPATLVPIGPGCRACLRDNCAHRALPASGHRQAAARDARGRLPEPVHPLSATARNSAPS</sequence>
<keyword evidence="2" id="KW-0805">Transcription regulation</keyword>
<keyword evidence="8" id="KW-1185">Reference proteome</keyword>
<dbReference type="RefSeq" id="WP_042061531.1">
    <property type="nucleotide sequence ID" value="NZ_BAND01000136.1"/>
</dbReference>
<evidence type="ECO:0000256" key="2">
    <source>
        <dbReference type="ARBA" id="ARBA00023015"/>
    </source>
</evidence>
<proteinExistence type="inferred from homology"/>
<name>A0A023D8M1_ACIMT</name>
<accession>A0A023D8M1</accession>
<dbReference type="InterPro" id="IPR001387">
    <property type="entry name" value="Cro/C1-type_HTH"/>
</dbReference>
<dbReference type="PROSITE" id="PS50943">
    <property type="entry name" value="HTH_CROC1"/>
    <property type="match status" value="1"/>
</dbReference>
<dbReference type="SMART" id="SM00530">
    <property type="entry name" value="HTH_XRE"/>
    <property type="match status" value="1"/>
</dbReference>
<dbReference type="Pfam" id="PF06114">
    <property type="entry name" value="Peptidase_M78"/>
    <property type="match status" value="1"/>
</dbReference>
<dbReference type="GO" id="GO:0003677">
    <property type="term" value="F:DNA binding"/>
    <property type="evidence" value="ECO:0007669"/>
    <property type="project" value="UniProtKB-KW"/>
</dbReference>
<dbReference type="GO" id="GO:0005829">
    <property type="term" value="C:cytosol"/>
    <property type="evidence" value="ECO:0007669"/>
    <property type="project" value="TreeGrafter"/>
</dbReference>
<evidence type="ECO:0000256" key="5">
    <source>
        <dbReference type="SAM" id="MobiDB-lite"/>
    </source>
</evidence>
<evidence type="ECO:0000256" key="1">
    <source>
        <dbReference type="ARBA" id="ARBA00007227"/>
    </source>
</evidence>
<dbReference type="Pfam" id="PF13560">
    <property type="entry name" value="HTH_31"/>
    <property type="match status" value="1"/>
</dbReference>
<gene>
    <name evidence="7" type="ORF">Amme_137_006</name>
</gene>
<feature type="compositionally biased region" description="Basic and acidic residues" evidence="5">
    <location>
        <begin position="465"/>
        <end position="475"/>
    </location>
</feature>
<dbReference type="Gene3D" id="1.10.260.40">
    <property type="entry name" value="lambda repressor-like DNA-binding domains"/>
    <property type="match status" value="1"/>
</dbReference>
<dbReference type="CDD" id="cd00093">
    <property type="entry name" value="HTH_XRE"/>
    <property type="match status" value="1"/>
</dbReference>
<dbReference type="GO" id="GO:0003700">
    <property type="term" value="F:DNA-binding transcription factor activity"/>
    <property type="evidence" value="ECO:0007669"/>
    <property type="project" value="TreeGrafter"/>
</dbReference>
<dbReference type="InterPro" id="IPR010982">
    <property type="entry name" value="Lambda_DNA-bd_dom_sf"/>
</dbReference>
<reference evidence="8" key="1">
    <citation type="journal article" date="2014" name="FEMS Microbiol. Lett.">
        <title>Draft Genomic DNA Sequence of the Facultatively Methylotrophic Bacterium Acidomonas methanolica type strain MB58.</title>
        <authorList>
            <person name="Higashiura N."/>
            <person name="Hadano H."/>
            <person name="Hirakawa H."/>
            <person name="Matsutani M."/>
            <person name="Takabe S."/>
            <person name="Matsushita K."/>
            <person name="Azuma Y."/>
        </authorList>
    </citation>
    <scope>NUCLEOTIDE SEQUENCE [LARGE SCALE GENOMIC DNA]</scope>
    <source>
        <strain evidence="8">MB58</strain>
    </source>
</reference>
<organism evidence="7 8">
    <name type="scientific">Acidomonas methanolica NBRC 104435</name>
    <dbReference type="NCBI Taxonomy" id="1231351"/>
    <lineage>
        <taxon>Bacteria</taxon>
        <taxon>Pseudomonadati</taxon>
        <taxon>Pseudomonadota</taxon>
        <taxon>Alphaproteobacteria</taxon>
        <taxon>Acetobacterales</taxon>
        <taxon>Acetobacteraceae</taxon>
        <taxon>Acidomonas</taxon>
    </lineage>
</organism>
<feature type="domain" description="HTH cro/C1-type" evidence="6">
    <location>
        <begin position="14"/>
        <end position="68"/>
    </location>
</feature>
<dbReference type="Proteomes" id="UP000019760">
    <property type="component" value="Unassembled WGS sequence"/>
</dbReference>
<evidence type="ECO:0000259" key="6">
    <source>
        <dbReference type="PROSITE" id="PS50943"/>
    </source>
</evidence>
<dbReference type="InterPro" id="IPR018653">
    <property type="entry name" value="ScfR_C"/>
</dbReference>
<feature type="region of interest" description="Disordered" evidence="5">
    <location>
        <begin position="457"/>
        <end position="490"/>
    </location>
</feature>
<comment type="caution">
    <text evidence="7">The sequence shown here is derived from an EMBL/GenBank/DDBJ whole genome shotgun (WGS) entry which is preliminary data.</text>
</comment>
<protein>
    <submittedName>
        <fullName evidence="7">Transcriptional regulator XRE</fullName>
    </submittedName>
</protein>
<evidence type="ECO:0000256" key="4">
    <source>
        <dbReference type="ARBA" id="ARBA00023163"/>
    </source>
</evidence>
<dbReference type="InterPro" id="IPR050807">
    <property type="entry name" value="TransReg_Diox_bact_type"/>
</dbReference>
<dbReference type="SUPFAM" id="SSF47413">
    <property type="entry name" value="lambda repressor-like DNA-binding domains"/>
    <property type="match status" value="1"/>
</dbReference>
<dbReference type="InterPro" id="IPR010359">
    <property type="entry name" value="IrrE_HExxH"/>
</dbReference>
<dbReference type="AlphaFoldDB" id="A0A023D8M1"/>
<dbReference type="PIRSF" id="PIRSF019251">
    <property type="entry name" value="Rv0465c"/>
    <property type="match status" value="1"/>
</dbReference>
<dbReference type="PANTHER" id="PTHR46797">
    <property type="entry name" value="HTH-TYPE TRANSCRIPTIONAL REGULATOR"/>
    <property type="match status" value="1"/>
</dbReference>
<evidence type="ECO:0000313" key="7">
    <source>
        <dbReference type="EMBL" id="GAJ30454.1"/>
    </source>
</evidence>